<evidence type="ECO:0000313" key="4">
    <source>
        <dbReference type="Proteomes" id="UP001595818"/>
    </source>
</evidence>
<dbReference type="Gene3D" id="1.20.120.160">
    <property type="entry name" value="HPT domain"/>
    <property type="match status" value="1"/>
</dbReference>
<evidence type="ECO:0000313" key="3">
    <source>
        <dbReference type="EMBL" id="MFC4873326.1"/>
    </source>
</evidence>
<dbReference type="Pfam" id="PF01627">
    <property type="entry name" value="Hpt"/>
    <property type="match status" value="1"/>
</dbReference>
<name>A0ABV9T4B6_9BACT</name>
<dbReference type="SUPFAM" id="SSF47226">
    <property type="entry name" value="Histidine-containing phosphotransfer domain, HPT domain"/>
    <property type="match status" value="1"/>
</dbReference>
<keyword evidence="4" id="KW-1185">Reference proteome</keyword>
<protein>
    <submittedName>
        <fullName evidence="3">Hpt domain-containing protein</fullName>
    </submittedName>
</protein>
<reference evidence="4" key="1">
    <citation type="journal article" date="2019" name="Int. J. Syst. Evol. Microbiol.">
        <title>The Global Catalogue of Microorganisms (GCM) 10K type strain sequencing project: providing services to taxonomists for standard genome sequencing and annotation.</title>
        <authorList>
            <consortium name="The Broad Institute Genomics Platform"/>
            <consortium name="The Broad Institute Genome Sequencing Center for Infectious Disease"/>
            <person name="Wu L."/>
            <person name="Ma J."/>
        </authorList>
    </citation>
    <scope>NUCLEOTIDE SEQUENCE [LARGE SCALE GENOMIC DNA]</scope>
    <source>
        <strain evidence="4">CGMCC 4.7466</strain>
    </source>
</reference>
<sequence length="122" mass="13992">MENPEEKNNKLYDLANLEEISAGSDEFIQQMIQMFIDQAKITIEGLNDSFERKDYQQIKNLAHQIKPSIDNMKIDTLSPVIRQVESLVEENAPPQELSPVIMQTNAVLEAVIVQLEHKLANW</sequence>
<keyword evidence="1" id="KW-0597">Phosphoprotein</keyword>
<evidence type="ECO:0000256" key="1">
    <source>
        <dbReference type="PROSITE-ProRule" id="PRU00110"/>
    </source>
</evidence>
<proteinExistence type="predicted"/>
<dbReference type="PROSITE" id="PS50894">
    <property type="entry name" value="HPT"/>
    <property type="match status" value="1"/>
</dbReference>
<dbReference type="InterPro" id="IPR008207">
    <property type="entry name" value="Sig_transdc_His_kin_Hpt_dom"/>
</dbReference>
<dbReference type="RefSeq" id="WP_377066069.1">
    <property type="nucleotide sequence ID" value="NZ_JBHSJJ010000010.1"/>
</dbReference>
<dbReference type="Proteomes" id="UP001595818">
    <property type="component" value="Unassembled WGS sequence"/>
</dbReference>
<organism evidence="3 4">
    <name type="scientific">Negadavirga shengliensis</name>
    <dbReference type="NCBI Taxonomy" id="1389218"/>
    <lineage>
        <taxon>Bacteria</taxon>
        <taxon>Pseudomonadati</taxon>
        <taxon>Bacteroidota</taxon>
        <taxon>Cytophagia</taxon>
        <taxon>Cytophagales</taxon>
        <taxon>Cyclobacteriaceae</taxon>
        <taxon>Negadavirga</taxon>
    </lineage>
</organism>
<comment type="caution">
    <text evidence="3">The sequence shown here is derived from an EMBL/GenBank/DDBJ whole genome shotgun (WGS) entry which is preliminary data.</text>
</comment>
<feature type="domain" description="HPt" evidence="2">
    <location>
        <begin position="24"/>
        <end position="122"/>
    </location>
</feature>
<gene>
    <name evidence="3" type="ORF">ACFPFU_16615</name>
</gene>
<accession>A0ABV9T4B6</accession>
<dbReference type="InterPro" id="IPR036641">
    <property type="entry name" value="HPT_dom_sf"/>
</dbReference>
<dbReference type="EMBL" id="JBHSJJ010000010">
    <property type="protein sequence ID" value="MFC4873326.1"/>
    <property type="molecule type" value="Genomic_DNA"/>
</dbReference>
<evidence type="ECO:0000259" key="2">
    <source>
        <dbReference type="PROSITE" id="PS50894"/>
    </source>
</evidence>
<feature type="modified residue" description="Phosphohistidine" evidence="1">
    <location>
        <position position="63"/>
    </location>
</feature>